<dbReference type="InterPro" id="IPR015424">
    <property type="entry name" value="PyrdxlP-dep_Trfase"/>
</dbReference>
<dbReference type="NCBIfam" id="NF006733">
    <property type="entry name" value="PRK09264.1"/>
    <property type="match status" value="1"/>
</dbReference>
<name>A0A1G6MZM6_9BACL</name>
<dbReference type="InterPro" id="IPR012773">
    <property type="entry name" value="Ectoine_EctB"/>
</dbReference>
<dbReference type="STRING" id="1236220.SAMN04488112_11156"/>
<keyword evidence="7 12" id="KW-0032">Aminotransferase</keyword>
<evidence type="ECO:0000313" key="13">
    <source>
        <dbReference type="EMBL" id="SDC60694.1"/>
    </source>
</evidence>
<dbReference type="CDD" id="cd00610">
    <property type="entry name" value="OAT_like"/>
    <property type="match status" value="1"/>
</dbReference>
<reference evidence="13 14" key="1">
    <citation type="submission" date="2016-10" db="EMBL/GenBank/DDBJ databases">
        <authorList>
            <person name="de Groot N.N."/>
        </authorList>
    </citation>
    <scope>NUCLEOTIDE SEQUENCE [LARGE SCALE GENOMIC DNA]</scope>
    <source>
        <strain evidence="13 14">DSM 45514</strain>
    </source>
</reference>
<comment type="function">
    <text evidence="2 12">Catalyzes reversively the conversion of L-aspartate beta-semialdehyde (ASA) to L-2,4-diaminobutyrate (DABA) by transamination with L-glutamate.</text>
</comment>
<gene>
    <name evidence="13" type="ORF">SAMN04488112_11156</name>
</gene>
<dbReference type="Pfam" id="PF00202">
    <property type="entry name" value="Aminotran_3"/>
    <property type="match status" value="1"/>
</dbReference>
<dbReference type="NCBIfam" id="TIGR00709">
    <property type="entry name" value="dat"/>
    <property type="match status" value="1"/>
</dbReference>
<evidence type="ECO:0000256" key="9">
    <source>
        <dbReference type="ARBA" id="ARBA00022898"/>
    </source>
</evidence>
<dbReference type="InterPro" id="IPR015422">
    <property type="entry name" value="PyrdxlP-dep_Trfase_small"/>
</dbReference>
<evidence type="ECO:0000256" key="11">
    <source>
        <dbReference type="RuleBase" id="RU003560"/>
    </source>
</evidence>
<dbReference type="PROSITE" id="PS00600">
    <property type="entry name" value="AA_TRANSFER_CLASS_3"/>
    <property type="match status" value="1"/>
</dbReference>
<keyword evidence="14" id="KW-1185">Reference proteome</keyword>
<evidence type="ECO:0000256" key="4">
    <source>
        <dbReference type="ARBA" id="ARBA00008954"/>
    </source>
</evidence>
<evidence type="ECO:0000256" key="3">
    <source>
        <dbReference type="ARBA" id="ARBA00004946"/>
    </source>
</evidence>
<dbReference type="SUPFAM" id="SSF53383">
    <property type="entry name" value="PLP-dependent transferases"/>
    <property type="match status" value="1"/>
</dbReference>
<dbReference type="GO" id="GO:0045303">
    <property type="term" value="F:diaminobutyrate-2-oxoglutarate transaminase activity"/>
    <property type="evidence" value="ECO:0007669"/>
    <property type="project" value="UniProtKB-EC"/>
</dbReference>
<dbReference type="PANTHER" id="PTHR43552">
    <property type="entry name" value="DIAMINOBUTYRATE--2-OXOGLUTARATE AMINOTRANSFERASE"/>
    <property type="match status" value="1"/>
</dbReference>
<dbReference type="UniPathway" id="UPA00067">
    <property type="reaction ID" value="UER00121"/>
</dbReference>
<evidence type="ECO:0000256" key="2">
    <source>
        <dbReference type="ARBA" id="ARBA00002189"/>
    </source>
</evidence>
<dbReference type="InterPro" id="IPR005814">
    <property type="entry name" value="Aminotrans_3"/>
</dbReference>
<dbReference type="PIRSF" id="PIRSF000521">
    <property type="entry name" value="Transaminase_4ab_Lys_Orn"/>
    <property type="match status" value="1"/>
</dbReference>
<evidence type="ECO:0000256" key="10">
    <source>
        <dbReference type="ARBA" id="ARBA00049111"/>
    </source>
</evidence>
<evidence type="ECO:0000256" key="5">
    <source>
        <dbReference type="ARBA" id="ARBA00013155"/>
    </source>
</evidence>
<dbReference type="NCBIfam" id="TIGR02407">
    <property type="entry name" value="ectoine_ectB"/>
    <property type="match status" value="1"/>
</dbReference>
<comment type="cofactor">
    <cofactor evidence="1 12">
        <name>pyridoxal 5'-phosphate</name>
        <dbReference type="ChEBI" id="CHEBI:597326"/>
    </cofactor>
</comment>
<protein>
    <recommendedName>
        <fullName evidence="6 12">Diaminobutyrate--2-oxoglutarate transaminase</fullName>
        <ecNumber evidence="5 12">2.6.1.76</ecNumber>
    </recommendedName>
    <alternativeName>
        <fullName evidence="12">DABA aminotransferase</fullName>
    </alternativeName>
</protein>
<proteinExistence type="inferred from homology"/>
<evidence type="ECO:0000256" key="7">
    <source>
        <dbReference type="ARBA" id="ARBA00022576"/>
    </source>
</evidence>
<evidence type="ECO:0000313" key="14">
    <source>
        <dbReference type="Proteomes" id="UP000199387"/>
    </source>
</evidence>
<comment type="similarity">
    <text evidence="4 11">Belongs to the class-III pyridoxal-phosphate-dependent aminotransferase family.</text>
</comment>
<dbReference type="Proteomes" id="UP000199387">
    <property type="component" value="Unassembled WGS sequence"/>
</dbReference>
<comment type="catalytic activity">
    <reaction evidence="10 12">
        <text>L-2,4-diaminobutanoate + 2-oxoglutarate = L-aspartate 4-semialdehyde + L-glutamate</text>
        <dbReference type="Rhea" id="RHEA:11160"/>
        <dbReference type="ChEBI" id="CHEBI:16810"/>
        <dbReference type="ChEBI" id="CHEBI:29985"/>
        <dbReference type="ChEBI" id="CHEBI:58761"/>
        <dbReference type="ChEBI" id="CHEBI:537519"/>
        <dbReference type="EC" id="2.6.1.76"/>
    </reaction>
</comment>
<dbReference type="InterPro" id="IPR004637">
    <property type="entry name" value="Dat"/>
</dbReference>
<evidence type="ECO:0000256" key="12">
    <source>
        <dbReference type="RuleBase" id="RU365034"/>
    </source>
</evidence>
<dbReference type="InterPro" id="IPR049704">
    <property type="entry name" value="Aminotrans_3_PPA_site"/>
</dbReference>
<dbReference type="PANTHER" id="PTHR43552:SF2">
    <property type="entry name" value="DIAMINOBUTYRATE--2-OXOGLUTARATE TRANSAMINASE"/>
    <property type="match status" value="1"/>
</dbReference>
<evidence type="ECO:0000256" key="8">
    <source>
        <dbReference type="ARBA" id="ARBA00022679"/>
    </source>
</evidence>
<dbReference type="AlphaFoldDB" id="A0A1G6MZM6"/>
<dbReference type="GO" id="GO:0019491">
    <property type="term" value="P:ectoine biosynthetic process"/>
    <property type="evidence" value="ECO:0007669"/>
    <property type="project" value="UniProtKB-UniPathway"/>
</dbReference>
<keyword evidence="9 11" id="KW-0663">Pyridoxal phosphate</keyword>
<sequence>MIPTSETMDPEKTDMSVFEEVESEVRSYCRSFPTIFEKAKGYKLWDRQGREYIDFFAGAGTLNYGHNESGMQKRLIEYLTSDGIVHSLDMATSSKEEFLSRFQDVILKPRNLEYKVMFPGPTGTNAVESALKLARKVTGRQTVVSFTRGFHGMTLGSLAVTGNAFKRKGAGIPLTGAVSLPYDQYNENIDSLTLLERYLEDKGSGVDLPAAVILETVQGEGGINAASFEWLKQVEQICRRYDVLLIVDDIQAGCGRTGTFFSFEPAEIQPDIVCLSKSLSGYGVPFAVTLFRPDLDTWAPGEHNGTFRGHNLAFVAATEALRFWETDAFSREVQRKGDRVKAALQKIADKHPDLITQVRGRGLMLGMEFPKEGLADEVCSEAFKRGLIMETSGPNSEVVKLLPPLIIDDEGLDKGLGILEESIESAAKKIS</sequence>
<dbReference type="Gene3D" id="3.40.640.10">
    <property type="entry name" value="Type I PLP-dependent aspartate aminotransferase-like (Major domain)"/>
    <property type="match status" value="1"/>
</dbReference>
<dbReference type="GO" id="GO:0047307">
    <property type="term" value="F:diaminobutyrate-pyruvate transaminase activity"/>
    <property type="evidence" value="ECO:0007669"/>
    <property type="project" value="InterPro"/>
</dbReference>
<organism evidence="13 14">
    <name type="scientific">Melghirimyces thermohalophilus</name>
    <dbReference type="NCBI Taxonomy" id="1236220"/>
    <lineage>
        <taxon>Bacteria</taxon>
        <taxon>Bacillati</taxon>
        <taxon>Bacillota</taxon>
        <taxon>Bacilli</taxon>
        <taxon>Bacillales</taxon>
        <taxon>Thermoactinomycetaceae</taxon>
        <taxon>Melghirimyces</taxon>
    </lineage>
</organism>
<keyword evidence="8 12" id="KW-0808">Transferase</keyword>
<dbReference type="Gene3D" id="3.90.1150.10">
    <property type="entry name" value="Aspartate Aminotransferase, domain 1"/>
    <property type="match status" value="1"/>
</dbReference>
<evidence type="ECO:0000256" key="1">
    <source>
        <dbReference type="ARBA" id="ARBA00001933"/>
    </source>
</evidence>
<dbReference type="EMBL" id="FMZA01000011">
    <property type="protein sequence ID" value="SDC60694.1"/>
    <property type="molecule type" value="Genomic_DNA"/>
</dbReference>
<accession>A0A1G6MZM6</accession>
<comment type="pathway">
    <text evidence="3 12">Amine and polyamine biosynthesis; ectoine biosynthesis; L-ectoine from L-aspartate 4-semialdehyde: step 1/3.</text>
</comment>
<dbReference type="GO" id="GO:0030170">
    <property type="term" value="F:pyridoxal phosphate binding"/>
    <property type="evidence" value="ECO:0007669"/>
    <property type="project" value="InterPro"/>
</dbReference>
<dbReference type="EC" id="2.6.1.76" evidence="5 12"/>
<evidence type="ECO:0000256" key="6">
    <source>
        <dbReference type="ARBA" id="ARBA00014798"/>
    </source>
</evidence>
<dbReference type="InterPro" id="IPR015421">
    <property type="entry name" value="PyrdxlP-dep_Trfase_major"/>
</dbReference>